<organism evidence="7 8">
    <name type="scientific">Roseateles depolymerans</name>
    <dbReference type="NCBI Taxonomy" id="76731"/>
    <lineage>
        <taxon>Bacteria</taxon>
        <taxon>Pseudomonadati</taxon>
        <taxon>Pseudomonadota</taxon>
        <taxon>Betaproteobacteria</taxon>
        <taxon>Burkholderiales</taxon>
        <taxon>Sphaerotilaceae</taxon>
        <taxon>Roseateles</taxon>
    </lineage>
</organism>
<reference evidence="7 8" key="1">
    <citation type="submission" date="2017-08" db="EMBL/GenBank/DDBJ databases">
        <title>Infants hospitalized years apart are colonized by the same room-sourced microbial strains.</title>
        <authorList>
            <person name="Brooks B."/>
            <person name="Olm M.R."/>
            <person name="Firek B.A."/>
            <person name="Baker R."/>
            <person name="Thomas B.C."/>
            <person name="Morowitz M.J."/>
            <person name="Banfield J.F."/>
        </authorList>
    </citation>
    <scope>NUCLEOTIDE SEQUENCE [LARGE SCALE GENOMIC DNA]</scope>
    <source>
        <strain evidence="7">S2_012_000_R2_81</strain>
    </source>
</reference>
<evidence type="ECO:0000256" key="2">
    <source>
        <dbReference type="ARBA" id="ARBA00008787"/>
    </source>
</evidence>
<dbReference type="NCBIfam" id="TIGR00208">
    <property type="entry name" value="fliS"/>
    <property type="match status" value="1"/>
</dbReference>
<dbReference type="GO" id="GO:0044780">
    <property type="term" value="P:bacterial-type flagellum assembly"/>
    <property type="evidence" value="ECO:0007669"/>
    <property type="project" value="InterPro"/>
</dbReference>
<evidence type="ECO:0000313" key="7">
    <source>
        <dbReference type="EMBL" id="PZP35019.1"/>
    </source>
</evidence>
<dbReference type="InterPro" id="IPR036584">
    <property type="entry name" value="FliS_sf"/>
</dbReference>
<sequence length="150" mass="16323">MYGNLSSPFAARNQRASLYAKVGLETDVQAASPHRLVAMLFDGAFDAMQQASQAIREGNVELKNRSLTRAVRILDEGLRAGLNLSTGRLATDLHELYGYICMRLTQANLRSDLEAIEEARRLLAPVREAWTAIAQAPEAQPAPASTARAA</sequence>
<accession>A0A2W5FZE9</accession>
<dbReference type="PIRSF" id="PIRSF039090">
    <property type="entry name" value="Flis"/>
    <property type="match status" value="1"/>
</dbReference>
<dbReference type="Gene3D" id="1.20.120.340">
    <property type="entry name" value="Flagellar protein FliS"/>
    <property type="match status" value="1"/>
</dbReference>
<gene>
    <name evidence="7" type="primary">fliS</name>
    <name evidence="7" type="ORF">DI603_03825</name>
</gene>
<dbReference type="SUPFAM" id="SSF101116">
    <property type="entry name" value="Flagellar export chaperone FliS"/>
    <property type="match status" value="1"/>
</dbReference>
<dbReference type="EMBL" id="QFOD01000003">
    <property type="protein sequence ID" value="PZP35019.1"/>
    <property type="molecule type" value="Genomic_DNA"/>
</dbReference>
<evidence type="ECO:0000256" key="1">
    <source>
        <dbReference type="ARBA" id="ARBA00004514"/>
    </source>
</evidence>
<protein>
    <recommendedName>
        <fullName evidence="6">Flagellar secretion chaperone FliS</fullName>
    </recommendedName>
</protein>
<dbReference type="Pfam" id="PF02561">
    <property type="entry name" value="FliS"/>
    <property type="match status" value="1"/>
</dbReference>
<proteinExistence type="inferred from homology"/>
<comment type="similarity">
    <text evidence="2 6">Belongs to the FliS family.</text>
</comment>
<dbReference type="PANTHER" id="PTHR34773">
    <property type="entry name" value="FLAGELLAR SECRETION CHAPERONE FLIS"/>
    <property type="match status" value="1"/>
</dbReference>
<keyword evidence="5" id="KW-0143">Chaperone</keyword>
<dbReference type="PANTHER" id="PTHR34773:SF1">
    <property type="entry name" value="FLAGELLAR SECRETION CHAPERONE FLIS"/>
    <property type="match status" value="1"/>
</dbReference>
<dbReference type="AlphaFoldDB" id="A0A2W5FZE9"/>
<comment type="caution">
    <text evidence="7">The sequence shown here is derived from an EMBL/GenBank/DDBJ whole genome shotgun (WGS) entry which is preliminary data.</text>
</comment>
<dbReference type="GO" id="GO:0071973">
    <property type="term" value="P:bacterial-type flagellum-dependent cell motility"/>
    <property type="evidence" value="ECO:0007669"/>
    <property type="project" value="TreeGrafter"/>
</dbReference>
<keyword evidence="7" id="KW-0966">Cell projection</keyword>
<comment type="subcellular location">
    <subcellularLocation>
        <location evidence="1 6">Cytoplasm</location>
        <location evidence="1 6">Cytosol</location>
    </subcellularLocation>
</comment>
<evidence type="ECO:0000256" key="6">
    <source>
        <dbReference type="PIRNR" id="PIRNR039090"/>
    </source>
</evidence>
<keyword evidence="7" id="KW-0969">Cilium</keyword>
<dbReference type="GO" id="GO:0005829">
    <property type="term" value="C:cytosol"/>
    <property type="evidence" value="ECO:0007669"/>
    <property type="project" value="UniProtKB-SubCell"/>
</dbReference>
<evidence type="ECO:0000256" key="5">
    <source>
        <dbReference type="ARBA" id="ARBA00023186"/>
    </source>
</evidence>
<dbReference type="Proteomes" id="UP000249633">
    <property type="component" value="Unassembled WGS sequence"/>
</dbReference>
<evidence type="ECO:0000256" key="4">
    <source>
        <dbReference type="ARBA" id="ARBA00022795"/>
    </source>
</evidence>
<dbReference type="CDD" id="cd16098">
    <property type="entry name" value="FliS"/>
    <property type="match status" value="1"/>
</dbReference>
<name>A0A2W5FZE9_9BURK</name>
<keyword evidence="3 6" id="KW-0963">Cytoplasm</keyword>
<evidence type="ECO:0000313" key="8">
    <source>
        <dbReference type="Proteomes" id="UP000249633"/>
    </source>
</evidence>
<keyword evidence="7" id="KW-0282">Flagellum</keyword>
<keyword evidence="4 6" id="KW-1005">Bacterial flagellum biogenesis</keyword>
<evidence type="ECO:0000256" key="3">
    <source>
        <dbReference type="ARBA" id="ARBA00022490"/>
    </source>
</evidence>
<dbReference type="InterPro" id="IPR003713">
    <property type="entry name" value="FliS"/>
</dbReference>